<dbReference type="OrthoDB" id="8876745at2"/>
<keyword evidence="2" id="KW-1185">Reference proteome</keyword>
<dbReference type="EMBL" id="RCUY01000015">
    <property type="protein sequence ID" value="RLP79356.1"/>
    <property type="molecule type" value="Genomic_DNA"/>
</dbReference>
<organism evidence="1 2">
    <name type="scientific">Mycetocola lacteus</name>
    <dbReference type="NCBI Taxonomy" id="76637"/>
    <lineage>
        <taxon>Bacteria</taxon>
        <taxon>Bacillati</taxon>
        <taxon>Actinomycetota</taxon>
        <taxon>Actinomycetes</taxon>
        <taxon>Micrococcales</taxon>
        <taxon>Microbacteriaceae</taxon>
        <taxon>Mycetocola</taxon>
    </lineage>
</organism>
<dbReference type="GO" id="GO:0050660">
    <property type="term" value="F:flavin adenine dinucleotide binding"/>
    <property type="evidence" value="ECO:0007669"/>
    <property type="project" value="InterPro"/>
</dbReference>
<dbReference type="GO" id="GO:0016627">
    <property type="term" value="F:oxidoreductase activity, acting on the CH-CH group of donors"/>
    <property type="evidence" value="ECO:0007669"/>
    <property type="project" value="InterPro"/>
</dbReference>
<evidence type="ECO:0000313" key="2">
    <source>
        <dbReference type="Proteomes" id="UP000269438"/>
    </source>
</evidence>
<protein>
    <recommendedName>
        <fullName evidence="3">Acyl-CoA dehydrogenase</fullName>
    </recommendedName>
</protein>
<dbReference type="InterPro" id="IPR009100">
    <property type="entry name" value="AcylCoA_DH/oxidase_NM_dom_sf"/>
</dbReference>
<dbReference type="Proteomes" id="UP000269438">
    <property type="component" value="Unassembled WGS sequence"/>
</dbReference>
<dbReference type="SUPFAM" id="SSF56645">
    <property type="entry name" value="Acyl-CoA dehydrogenase NM domain-like"/>
    <property type="match status" value="1"/>
</dbReference>
<name>A0A3L7AFX1_9MICO</name>
<sequence>MTPNSILPSPATPAHWRAVATRVAAQARGVEPSAALDLLRESGLASLTIPREHGGTGAPLRLGTEVVQVLAEHNDVLARILADHYRTLTLLVTTAASGERCPWLTRSAAEEWIWALAEPAPDAPILTVTGPDTFSLEGRAMLGPGAAAGDVMLISARTASGFHTIILEHGRPGTHYLGDWDACASRLTSTGPVRFSEVTVDRGDLIGTTHSDNTLDAAAEANPRIDLRCTPVTSPVTIRRQVRAATLHDVADYRRVEPGAAAPGTSFLLPLSTYITKD</sequence>
<comment type="caution">
    <text evidence="1">The sequence shown here is derived from an EMBL/GenBank/DDBJ whole genome shotgun (WGS) entry which is preliminary data.</text>
</comment>
<dbReference type="InterPro" id="IPR046373">
    <property type="entry name" value="Acyl-CoA_Oxase/DH_mid-dom_sf"/>
</dbReference>
<dbReference type="Gene3D" id="1.10.540.10">
    <property type="entry name" value="Acyl-CoA dehydrogenase/oxidase, N-terminal domain"/>
    <property type="match status" value="1"/>
</dbReference>
<gene>
    <name evidence="1" type="ORF">D9V34_16340</name>
</gene>
<dbReference type="AlphaFoldDB" id="A0A3L7AFX1"/>
<proteinExistence type="predicted"/>
<evidence type="ECO:0000313" key="1">
    <source>
        <dbReference type="EMBL" id="RLP79356.1"/>
    </source>
</evidence>
<dbReference type="RefSeq" id="WP_121689520.1">
    <property type="nucleotide sequence ID" value="NZ_RCUY01000015.1"/>
</dbReference>
<reference evidence="1 2" key="1">
    <citation type="submission" date="2018-10" db="EMBL/GenBank/DDBJ databases">
        <authorList>
            <person name="Li J."/>
        </authorList>
    </citation>
    <scope>NUCLEOTIDE SEQUENCE [LARGE SCALE GENOMIC DNA]</scope>
    <source>
        <strain evidence="1 2">JCM 11654</strain>
    </source>
</reference>
<evidence type="ECO:0008006" key="3">
    <source>
        <dbReference type="Google" id="ProtNLM"/>
    </source>
</evidence>
<dbReference type="Gene3D" id="2.40.110.10">
    <property type="entry name" value="Butyryl-CoA Dehydrogenase, subunit A, domain 2"/>
    <property type="match status" value="1"/>
</dbReference>
<accession>A0A3L7AFX1</accession>
<dbReference type="InterPro" id="IPR037069">
    <property type="entry name" value="AcylCoA_DH/ox_N_sf"/>
</dbReference>